<dbReference type="Gene3D" id="1.25.40.10">
    <property type="entry name" value="Tetratricopeptide repeat domain"/>
    <property type="match status" value="1"/>
</dbReference>
<feature type="repeat" description="TPR" evidence="1">
    <location>
        <begin position="100"/>
        <end position="133"/>
    </location>
</feature>
<protein>
    <submittedName>
        <fullName evidence="3">Uncharacterized protein</fullName>
    </submittedName>
</protein>
<dbReference type="SUPFAM" id="SSF48452">
    <property type="entry name" value="TPR-like"/>
    <property type="match status" value="1"/>
</dbReference>
<dbReference type="STRING" id="1391654.AKJ09_04750"/>
<evidence type="ECO:0000313" key="3">
    <source>
        <dbReference type="EMBL" id="AKU98086.1"/>
    </source>
</evidence>
<dbReference type="InterPro" id="IPR019734">
    <property type="entry name" value="TPR_rpt"/>
</dbReference>
<sequence length="384" mass="41577">MTMDRDELEGLDRESLVRRAEVAGIRRARILTRPELIDELLRLDPRMDEMQLKRSRGFFGRARDLLSRVVERGLHLPDAATRIRWTGTLPPAVPQSETQALPTLTLAEIYAAQGHKQRAIETLRRVLEREPEHGSAQALLASLEDVAYVAPAPPLPPEPEVEPEPAPPPEEEEEEELEVADAESPGDVYEEEETEATLSAEGAPPPIEVREVGEIIEEPAGEPAVASESAPAIESDDCVALPLAKGAIYVWWRVSRRTVDALAESSSARFTLRAVVVEPSWDGPVTTIHDREVGVDAGEAILADLPVAAVVRVAVGILEAATFVPIAHSPALETESDDDEGATRLVRWTVEGSVPVALDDPEAPVSRALAGARRAARAARGARA</sequence>
<keyword evidence="1" id="KW-0802">TPR repeat</keyword>
<proteinExistence type="predicted"/>
<feature type="compositionally biased region" description="Acidic residues" evidence="2">
    <location>
        <begin position="159"/>
        <end position="181"/>
    </location>
</feature>
<gene>
    <name evidence="3" type="ORF">AKJ09_04750</name>
</gene>
<evidence type="ECO:0000313" key="4">
    <source>
        <dbReference type="Proteomes" id="UP000064967"/>
    </source>
</evidence>
<feature type="region of interest" description="Disordered" evidence="2">
    <location>
        <begin position="150"/>
        <end position="207"/>
    </location>
</feature>
<name>A0A0K1PXF9_9BACT</name>
<keyword evidence="4" id="KW-1185">Reference proteome</keyword>
<dbReference type="PATRIC" id="fig|1391654.3.peg.4814"/>
<dbReference type="EMBL" id="CP012333">
    <property type="protein sequence ID" value="AKU98086.1"/>
    <property type="molecule type" value="Genomic_DNA"/>
</dbReference>
<dbReference type="KEGG" id="llu:AKJ09_04750"/>
<dbReference type="Proteomes" id="UP000064967">
    <property type="component" value="Chromosome"/>
</dbReference>
<evidence type="ECO:0000256" key="2">
    <source>
        <dbReference type="SAM" id="MobiDB-lite"/>
    </source>
</evidence>
<evidence type="ECO:0000256" key="1">
    <source>
        <dbReference type="PROSITE-ProRule" id="PRU00339"/>
    </source>
</evidence>
<dbReference type="InterPro" id="IPR011990">
    <property type="entry name" value="TPR-like_helical_dom_sf"/>
</dbReference>
<accession>A0A0K1PXF9</accession>
<reference evidence="3 4" key="1">
    <citation type="submission" date="2015-08" db="EMBL/GenBank/DDBJ databases">
        <authorList>
            <person name="Babu N.S."/>
            <person name="Beckwith C.J."/>
            <person name="Beseler K.G."/>
            <person name="Brison A."/>
            <person name="Carone J.V."/>
            <person name="Caskin T.P."/>
            <person name="Diamond M."/>
            <person name="Durham M.E."/>
            <person name="Foxe J.M."/>
            <person name="Go M."/>
            <person name="Henderson B.A."/>
            <person name="Jones I.B."/>
            <person name="McGettigan J.A."/>
            <person name="Micheletti S.J."/>
            <person name="Nasrallah M.E."/>
            <person name="Ortiz D."/>
            <person name="Piller C.R."/>
            <person name="Privatt S.R."/>
            <person name="Schneider S.L."/>
            <person name="Sharp S."/>
            <person name="Smith T.C."/>
            <person name="Stanton J.D."/>
            <person name="Ullery H.E."/>
            <person name="Wilson R.J."/>
            <person name="Serrano M.G."/>
            <person name="Buck G."/>
            <person name="Lee V."/>
            <person name="Wang Y."/>
            <person name="Carvalho R."/>
            <person name="Voegtly L."/>
            <person name="Shi R."/>
            <person name="Duckworth R."/>
            <person name="Johnson A."/>
            <person name="Loviza R."/>
            <person name="Walstead R."/>
            <person name="Shah Z."/>
            <person name="Kiflezghi M."/>
            <person name="Wade K."/>
            <person name="Ball S.L."/>
            <person name="Bradley K.W."/>
            <person name="Asai D.J."/>
            <person name="Bowman C.A."/>
            <person name="Russell D.A."/>
            <person name="Pope W.H."/>
            <person name="Jacobs-Sera D."/>
            <person name="Hendrix R.W."/>
            <person name="Hatfull G.F."/>
        </authorList>
    </citation>
    <scope>NUCLEOTIDE SEQUENCE [LARGE SCALE GENOMIC DNA]</scope>
    <source>
        <strain evidence="3 4">DSM 27648</strain>
    </source>
</reference>
<dbReference type="AlphaFoldDB" id="A0A0K1PXF9"/>
<dbReference type="PROSITE" id="PS50005">
    <property type="entry name" value="TPR"/>
    <property type="match status" value="1"/>
</dbReference>
<organism evidence="3 4">
    <name type="scientific">Labilithrix luteola</name>
    <dbReference type="NCBI Taxonomy" id="1391654"/>
    <lineage>
        <taxon>Bacteria</taxon>
        <taxon>Pseudomonadati</taxon>
        <taxon>Myxococcota</taxon>
        <taxon>Polyangia</taxon>
        <taxon>Polyangiales</taxon>
        <taxon>Labilitrichaceae</taxon>
        <taxon>Labilithrix</taxon>
    </lineage>
</organism>